<sequence>MKQKRSATQSFLIPCDNDCVKKQRVAHCGGLEALKELDDNVASMKQCINHHGGSEAVEVWLCLNKSNLEPFLYFSFFSLLNFSLCSFQQESFEGEQ</sequence>
<keyword evidence="3" id="KW-1185">Reference proteome</keyword>
<dbReference type="Proteomes" id="UP000000768">
    <property type="component" value="Chromosome 10"/>
</dbReference>
<dbReference type="InParanoid" id="A0A194YGV5"/>
<dbReference type="Gramene" id="OQU76975">
    <property type="protein sequence ID" value="OQU76975"/>
    <property type="gene ID" value="SORBI_3010G245601"/>
</dbReference>
<name>A0A194YGV5_SORBI</name>
<dbReference type="EMBL" id="CM000769">
    <property type="protein sequence ID" value="OQU76975.1"/>
    <property type="molecule type" value="Genomic_DNA"/>
</dbReference>
<evidence type="ECO:0000313" key="2">
    <source>
        <dbReference type="EMBL" id="OQU76975.1"/>
    </source>
</evidence>
<dbReference type="eggNOG" id="KOG0950">
    <property type="taxonomic scope" value="Eukaryota"/>
</dbReference>
<reference evidence="3" key="3">
    <citation type="journal article" date="2018" name="Plant J.">
        <title>The Sorghum bicolor reference genome: improved assembly, gene annotations, a transcriptome atlas, and signatures of genome organization.</title>
        <authorList>
            <person name="McCormick R.F."/>
            <person name="Truong S.K."/>
            <person name="Sreedasyam A."/>
            <person name="Jenkins J."/>
            <person name="Shu S."/>
            <person name="Sims D."/>
            <person name="Kennedy M."/>
            <person name="Amirebrahimi M."/>
            <person name="Weers B.D."/>
            <person name="McKinley B."/>
            <person name="Mattison A."/>
            <person name="Morishige D.T."/>
            <person name="Grimwood J."/>
            <person name="Schmutz J."/>
            <person name="Mullet J.E."/>
        </authorList>
    </citation>
    <scope>NUCLEOTIDE SEQUENCE [LARGE SCALE GENOMIC DNA]</scope>
    <source>
        <strain evidence="3">cv. BTx623</strain>
    </source>
</reference>
<evidence type="ECO:0000313" key="1">
    <source>
        <dbReference type="EMBL" id="KXG19202.1"/>
    </source>
</evidence>
<dbReference type="Gramene" id="KXG19202">
    <property type="protein sequence ID" value="KXG19202"/>
    <property type="gene ID" value="SORBI_3010G022800"/>
</dbReference>
<gene>
    <name evidence="1" type="ORF">SORBI_3010G022800</name>
    <name evidence="2" type="ORF">SORBI_3010G245601</name>
</gene>
<dbReference type="AlphaFoldDB" id="A0A194YGV5"/>
<accession>A0A194YGV5</accession>
<evidence type="ECO:0000313" key="3">
    <source>
        <dbReference type="Proteomes" id="UP000000768"/>
    </source>
</evidence>
<proteinExistence type="predicted"/>
<reference evidence="1" key="2">
    <citation type="submission" date="2017-02" db="EMBL/GenBank/DDBJ databases">
        <title>WGS assembly of Sorghum bicolor.</title>
        <authorList>
            <person name="Paterson A."/>
            <person name="Mullet J."/>
            <person name="Bowers J."/>
            <person name="Bruggmann R."/>
            <person name="Dubchak I."/>
            <person name="Grimwood J."/>
            <person name="Gundlach H."/>
            <person name="Haberer G."/>
            <person name="Hellsten U."/>
            <person name="Mitros T."/>
            <person name="Poliakov A."/>
            <person name="Schmutz J."/>
            <person name="Spannagl M."/>
            <person name="Tang H."/>
            <person name="Wang X."/>
            <person name="Wicker T."/>
            <person name="Bharti A."/>
            <person name="Chapman J."/>
            <person name="Feltus F."/>
            <person name="Gowik U."/>
            <person name="Grigoriev I."/>
            <person name="Lyons E."/>
            <person name="Maher C."/>
            <person name="Martis M."/>
            <person name="Narechania A."/>
            <person name="Otillar R."/>
            <person name="Penning B."/>
            <person name="Salamov A."/>
            <person name="Wang Y."/>
            <person name="Zhang L."/>
            <person name="Carpita N."/>
            <person name="Freeling M."/>
            <person name="Gingle A."/>
            <person name="Hash C."/>
            <person name="Keller B."/>
            <person name="Klein P."/>
            <person name="Kresovich S."/>
            <person name="Mccann M."/>
            <person name="Ming R."/>
            <person name="Peterson D."/>
            <person name="Rahman M."/>
            <person name="Ware D."/>
            <person name="Westhoff P."/>
            <person name="Mayer K."/>
            <person name="Messing J."/>
            <person name="Sims D."/>
            <person name="Jenkins J."/>
            <person name="Shu S."/>
            <person name="Rokhsar D."/>
        </authorList>
    </citation>
    <scope>NUCLEOTIDE SEQUENCE</scope>
</reference>
<protein>
    <submittedName>
        <fullName evidence="1">Uncharacterized protein</fullName>
    </submittedName>
</protein>
<reference evidence="1 3" key="1">
    <citation type="journal article" date="2009" name="Nature">
        <title>The Sorghum bicolor genome and the diversification of grasses.</title>
        <authorList>
            <person name="Paterson A.H."/>
            <person name="Bowers J.E."/>
            <person name="Bruggmann R."/>
            <person name="Dubchak I."/>
            <person name="Grimwood J."/>
            <person name="Gundlach H."/>
            <person name="Haberer G."/>
            <person name="Hellsten U."/>
            <person name="Mitros T."/>
            <person name="Poliakov A."/>
            <person name="Schmutz J."/>
            <person name="Spannagl M."/>
            <person name="Tang H."/>
            <person name="Wang X."/>
            <person name="Wicker T."/>
            <person name="Bharti A.K."/>
            <person name="Chapman J."/>
            <person name="Feltus F.A."/>
            <person name="Gowik U."/>
            <person name="Grigoriev I.V."/>
            <person name="Lyons E."/>
            <person name="Maher C.A."/>
            <person name="Martis M."/>
            <person name="Narechania A."/>
            <person name="Otillar R.P."/>
            <person name="Penning B.W."/>
            <person name="Salamov A.A."/>
            <person name="Wang Y."/>
            <person name="Zhang L."/>
            <person name="Carpita N.C."/>
            <person name="Freeling M."/>
            <person name="Gingle A.R."/>
            <person name="Hash C.T."/>
            <person name="Keller B."/>
            <person name="Klein P."/>
            <person name="Kresovich S."/>
            <person name="McCann M.C."/>
            <person name="Ming R."/>
            <person name="Peterson D.G."/>
            <person name="Mehboob-ur-Rahman"/>
            <person name="Ware D."/>
            <person name="Westhoff P."/>
            <person name="Mayer K.F."/>
            <person name="Messing J."/>
            <person name="Rokhsar D.S."/>
        </authorList>
    </citation>
    <scope>NUCLEOTIDE SEQUENCE [LARGE SCALE GENOMIC DNA]</scope>
    <source>
        <strain evidence="3">cv. BTx623</strain>
    </source>
</reference>
<dbReference type="STRING" id="4558.A0A194YGV5"/>
<dbReference type="EMBL" id="CM000769">
    <property type="protein sequence ID" value="KXG19202.1"/>
    <property type="molecule type" value="Genomic_DNA"/>
</dbReference>
<organism evidence="1 3">
    <name type="scientific">Sorghum bicolor</name>
    <name type="common">Sorghum</name>
    <name type="synonym">Sorghum vulgare</name>
    <dbReference type="NCBI Taxonomy" id="4558"/>
    <lineage>
        <taxon>Eukaryota</taxon>
        <taxon>Viridiplantae</taxon>
        <taxon>Streptophyta</taxon>
        <taxon>Embryophyta</taxon>
        <taxon>Tracheophyta</taxon>
        <taxon>Spermatophyta</taxon>
        <taxon>Magnoliopsida</taxon>
        <taxon>Liliopsida</taxon>
        <taxon>Poales</taxon>
        <taxon>Poaceae</taxon>
        <taxon>PACMAD clade</taxon>
        <taxon>Panicoideae</taxon>
        <taxon>Andropogonodae</taxon>
        <taxon>Andropogoneae</taxon>
        <taxon>Sorghinae</taxon>
        <taxon>Sorghum</taxon>
    </lineage>
</organism>